<dbReference type="KEGG" id="lfp:Y981_10555"/>
<name>A0A059XQZ4_9BACT</name>
<sequence>MNVERRFWGPSRVAIGFFLLLGGLFAHTALADPVPYFPSGPLTKVFTGLGGKIHVREVLRPLPPSGEGPRVEVTRTIRYVKFPARTIVSTYSFDSREGKVVQNTSTSAFGKRVWTFRPPLLKYRIPFRKGLTWESQDGQNRTHSRVWGKVKLTLPSGTFVAWVVRKRITYDLIRRKSPQILYDYYVPDLGLIAQGGWADDGLWHWSRKLISYTVGNPSLSRKPALSRKPEARP</sequence>
<accession>A0A059XQZ4</accession>
<gene>
    <name evidence="1" type="ORF">Y981_10555</name>
</gene>
<proteinExistence type="predicted"/>
<dbReference type="HOGENOM" id="CLU_1188786_0_0_0"/>
<dbReference type="AlphaFoldDB" id="A0A059XQZ4"/>
<dbReference type="Proteomes" id="UP000027059">
    <property type="component" value="Chromosome"/>
</dbReference>
<dbReference type="RefSeq" id="WP_023524851.1">
    <property type="nucleotide sequence ID" value="NZ_CP007243.1"/>
</dbReference>
<reference evidence="1 2" key="2">
    <citation type="journal article" date="2015" name="Biomed. Res. Int.">
        <title>Effects of Arsenite Resistance on the Growth and Functional Gene Expression of Leptospirillum ferriphilum and Acidithiobacillus thiooxidans in Pure Culture and Coculture.</title>
        <authorList>
            <person name="Jiang H."/>
            <person name="Liang Y."/>
            <person name="Yin H."/>
            <person name="Xiao Y."/>
            <person name="Guo X."/>
            <person name="Xu Y."/>
            <person name="Hu Q."/>
            <person name="Liu H."/>
            <person name="Liu X."/>
        </authorList>
    </citation>
    <scope>NUCLEOTIDE SEQUENCE [LARGE SCALE GENOMIC DNA]</scope>
    <source>
        <strain evidence="1 2">YSK</strain>
    </source>
</reference>
<protein>
    <submittedName>
        <fullName evidence="1">Uncharacterized protein</fullName>
    </submittedName>
</protein>
<dbReference type="OrthoDB" id="9812170at2"/>
<evidence type="ECO:0000313" key="1">
    <source>
        <dbReference type="EMBL" id="AIA31019.1"/>
    </source>
</evidence>
<dbReference type="EMBL" id="CP007243">
    <property type="protein sequence ID" value="AIA31019.1"/>
    <property type="molecule type" value="Genomic_DNA"/>
</dbReference>
<reference evidence="2" key="1">
    <citation type="submission" date="2014-02" db="EMBL/GenBank/DDBJ databases">
        <title>Complete genome sequence and comparative genomic analysis of the nitrogen-fixing bacterium Leptospirillum ferriphilum YSK.</title>
        <authorList>
            <person name="Guo X."/>
            <person name="Yin H."/>
            <person name="Liang Y."/>
            <person name="Hu Q."/>
            <person name="Ma L."/>
            <person name="Xiao Y."/>
            <person name="Zhang X."/>
            <person name="Qiu G."/>
            <person name="Liu X."/>
        </authorList>
    </citation>
    <scope>NUCLEOTIDE SEQUENCE [LARGE SCALE GENOMIC DNA]</scope>
    <source>
        <strain evidence="2">YSK</strain>
    </source>
</reference>
<organism evidence="1 2">
    <name type="scientific">Leptospirillum ferriphilum YSK</name>
    <dbReference type="NCBI Taxonomy" id="1441628"/>
    <lineage>
        <taxon>Bacteria</taxon>
        <taxon>Pseudomonadati</taxon>
        <taxon>Nitrospirota</taxon>
        <taxon>Nitrospiria</taxon>
        <taxon>Nitrospirales</taxon>
        <taxon>Nitrospiraceae</taxon>
        <taxon>Leptospirillum</taxon>
    </lineage>
</organism>
<keyword evidence="2" id="KW-1185">Reference proteome</keyword>
<evidence type="ECO:0000313" key="2">
    <source>
        <dbReference type="Proteomes" id="UP000027059"/>
    </source>
</evidence>